<name>A0A1D8A326_9SPHN</name>
<dbReference type="RefSeq" id="WP_069707936.1">
    <property type="nucleotide sequence ID" value="NZ_CP017075.1"/>
</dbReference>
<reference evidence="2" key="1">
    <citation type="journal article" date="2017" name="J. Biotechnol.">
        <title>Complete genome sequence of Novosphingobium resinovorum SA1, a versatile xenobiotic-degrading bacterium capable of utilizing sulfanilic acid.</title>
        <authorList>
            <person name="Hegedus B."/>
            <person name="Kos P.B."/>
            <person name="Balint B."/>
            <person name="Maroti G."/>
            <person name="Gan H.M."/>
            <person name="Perei K."/>
            <person name="Rakhely G."/>
        </authorList>
    </citation>
    <scope>NUCLEOTIDE SEQUENCE [LARGE SCALE GENOMIC DNA]</scope>
    <source>
        <strain evidence="2">SA1</strain>
    </source>
</reference>
<accession>A0A1D8A326</accession>
<sequence>MNVVVNLPFFPGFYCSSLSGALDHAETMEAENSAEKEESAEYYPETYQPEELRLSAADYQKILFDCMDYGGAHRSMAADYVAAFDQWATENLETPAGTFTFESMDSPREYNFRTDRVYATVPLAAMESLYRSLDLEKLAAVIAERHSSRSGFISFYPDDVDEWQGKEFAEFDHNEMGTILCAAIASREAENPDETCCYAVDESSYEYVDKWCDWQKFESAVREKRAEKLAAWIDADSDAAARYVAHHAETLTVLELALAELDTETRTAWEASAGIIAARFYRCPFTPDMFPEAR</sequence>
<proteinExistence type="predicted"/>
<gene>
    <name evidence="1" type="ORF">BES08_07045</name>
</gene>
<dbReference type="OrthoDB" id="8264844at2"/>
<evidence type="ECO:0000313" key="2">
    <source>
        <dbReference type="Proteomes" id="UP000094626"/>
    </source>
</evidence>
<dbReference type="Proteomes" id="UP000094626">
    <property type="component" value="Chromosome"/>
</dbReference>
<organism evidence="1 2">
    <name type="scientific">Novosphingobium resinovorum</name>
    <dbReference type="NCBI Taxonomy" id="158500"/>
    <lineage>
        <taxon>Bacteria</taxon>
        <taxon>Pseudomonadati</taxon>
        <taxon>Pseudomonadota</taxon>
        <taxon>Alphaproteobacteria</taxon>
        <taxon>Sphingomonadales</taxon>
        <taxon>Sphingomonadaceae</taxon>
        <taxon>Novosphingobium</taxon>
    </lineage>
</organism>
<dbReference type="EMBL" id="CP017075">
    <property type="protein sequence ID" value="AOR76525.1"/>
    <property type="molecule type" value="Genomic_DNA"/>
</dbReference>
<keyword evidence="2" id="KW-1185">Reference proteome</keyword>
<dbReference type="AlphaFoldDB" id="A0A1D8A326"/>
<evidence type="ECO:0000313" key="1">
    <source>
        <dbReference type="EMBL" id="AOR76525.1"/>
    </source>
</evidence>
<protein>
    <submittedName>
        <fullName evidence="1">Uncharacterized protein</fullName>
    </submittedName>
</protein>
<dbReference type="KEGG" id="nre:BES08_07045"/>